<keyword evidence="4" id="KW-0342">GTP-binding</keyword>
<evidence type="ECO:0000256" key="1">
    <source>
        <dbReference type="ARBA" id="ARBA00004370"/>
    </source>
</evidence>
<dbReference type="InterPro" id="IPR027094">
    <property type="entry name" value="Mitofusin_fam"/>
</dbReference>
<sequence length="1219" mass="140347">MSQSNSTSYLTKENSLHKLARFQQLFIEKGDTNSSLKAERLAEKIYDGDFLLAFCGHFSAGKSSMINFLMGEEILPSSPIPTSANLVKIHRAEEDFAKIHYHHDTPLLFNTPFDFDEVKSYCKNGEEVYSIEMGHSRSSLPEGVTVLDTPGVDSTDDAHRLSTESAIHLADIVFYVMDYNHVQSQLNFEFTKELLKHGVELYLIVNQIDKHKEEELSFENYKDGVQKAFASWGVKPKGFFFTSLRDLEHPNNEIKKVKGLLDTKIKNKEELMDHSFHSSLSQLKKEHQNWLDNQLVQLKEETSEVLTENDWSNSDTILEKEQELLTKIKSLDSNMQEKKVKEEREKILNNAYLMPFETRERAKLFLESMQSDFKVGFLFSKGKTEEEKSRRLNAFLTEVKQKVESQLEWHLKTMGKSFLKDSAVASSEYSLMWDKLTIPIDEELLIGLVRRGAGVNGEAVLNYCDELANKVKTKAKKITDELLTEPLDNLEKQNEQEKKIAVKELESVKTKADVLRKGMKLEEEKVTVLAALENATTNDSENYTEWVRQWEERWKQERANVRTGLIDTGNSVKEIPKDTQQTTPVESQMQHMNSPSVEEVSEKLQTMINVMEPRLAFTQMANVLKGKRTRLVNQSFTIALFGAFSAGKSSFANALLGKKVLPVSPNPTTAAINRIRPVGEENKHETADVQLKTSIQMLEDISQSLSRFDITVKSLEEAYKKIPSLNNYETDNGKEKIHLSFLKAFHEGYKNFHDMLGSRITVDMEEYRGFVAEEKKSCFVEAIDLYYDCFITRQGITLVDTPGADSINARHTGVAFEYIRNSDAIIFVTYYNHAFAKADREFLIQLGRVKDSFELDKMFFVVNAIDLAKDEEESKEVLDYVENQLRLYGIRFPRLYGVSSIQALQKEMRENSKIDSFLNGFHDFIEHELVAISVQSGLTEWNRGLKRLQQYIEMASGDEEERIRKQEALVSDREELTRLLEKTSLRSIQSENNQELSELLLYVKQRVFFRLSDFFKEAFHPGLFVRETNKKKALQEATEEFVSSMGFDLAQEMRATSLRMEQFSQKSLSQSWSEYAAKMIRINDDLLLSPMEFTSPSVIEFETAFAQLESSYFQEALSYYKGAKNFFEKDGKKIVQEKFEKLLQSPTDNYLDVQKQRVVSWSEEYISSQHDKMVQELHQQAIEQVDASIEALQSIEDIDKLKEEYDYLLSLDKGEESIG</sequence>
<dbReference type="InterPro" id="IPR027417">
    <property type="entry name" value="P-loop_NTPase"/>
</dbReference>
<keyword evidence="9" id="KW-1185">Reference proteome</keyword>
<dbReference type="CDD" id="cd09912">
    <property type="entry name" value="DLP_2"/>
    <property type="match status" value="2"/>
</dbReference>
<gene>
    <name evidence="8" type="ORF">ACFSUL_07590</name>
</gene>
<proteinExistence type="predicted"/>
<organism evidence="8 9">
    <name type="scientific">Bacillus seohaeanensis</name>
    <dbReference type="NCBI Taxonomy" id="284580"/>
    <lineage>
        <taxon>Bacteria</taxon>
        <taxon>Bacillati</taxon>
        <taxon>Bacillota</taxon>
        <taxon>Bacilli</taxon>
        <taxon>Bacillales</taxon>
        <taxon>Bacillaceae</taxon>
        <taxon>Bacillus</taxon>
    </lineage>
</organism>
<dbReference type="Proteomes" id="UP001597506">
    <property type="component" value="Unassembled WGS sequence"/>
</dbReference>
<evidence type="ECO:0000256" key="2">
    <source>
        <dbReference type="ARBA" id="ARBA00022741"/>
    </source>
</evidence>
<dbReference type="InterPro" id="IPR045063">
    <property type="entry name" value="Dynamin_N"/>
</dbReference>
<protein>
    <submittedName>
        <fullName evidence="8">Dynamin family protein</fullName>
    </submittedName>
</protein>
<accession>A0ABW5RRK0</accession>
<keyword evidence="3" id="KW-0378">Hydrolase</keyword>
<keyword evidence="2" id="KW-0547">Nucleotide-binding</keyword>
<evidence type="ECO:0000313" key="8">
    <source>
        <dbReference type="EMBL" id="MFD2680619.1"/>
    </source>
</evidence>
<dbReference type="SUPFAM" id="SSF52540">
    <property type="entry name" value="P-loop containing nucleoside triphosphate hydrolases"/>
    <property type="match status" value="2"/>
</dbReference>
<feature type="domain" description="Dynamin N-terminal" evidence="7">
    <location>
        <begin position="638"/>
        <end position="864"/>
    </location>
</feature>
<comment type="subcellular location">
    <subcellularLocation>
        <location evidence="1">Membrane</location>
    </subcellularLocation>
</comment>
<dbReference type="PANTHER" id="PTHR10465:SF0">
    <property type="entry name" value="SARCALUMENIN"/>
    <property type="match status" value="1"/>
</dbReference>
<dbReference type="Gene3D" id="3.40.50.300">
    <property type="entry name" value="P-loop containing nucleotide triphosphate hydrolases"/>
    <property type="match status" value="2"/>
</dbReference>
<evidence type="ECO:0000256" key="6">
    <source>
        <dbReference type="SAM" id="MobiDB-lite"/>
    </source>
</evidence>
<dbReference type="PANTHER" id="PTHR10465">
    <property type="entry name" value="TRANSMEMBRANE GTPASE FZO1"/>
    <property type="match status" value="1"/>
</dbReference>
<name>A0ABW5RRK0_9BACI</name>
<keyword evidence="5" id="KW-0472">Membrane</keyword>
<evidence type="ECO:0000256" key="3">
    <source>
        <dbReference type="ARBA" id="ARBA00022801"/>
    </source>
</evidence>
<evidence type="ECO:0000259" key="7">
    <source>
        <dbReference type="Pfam" id="PF00350"/>
    </source>
</evidence>
<dbReference type="EMBL" id="JBHUMF010000015">
    <property type="protein sequence ID" value="MFD2680619.1"/>
    <property type="molecule type" value="Genomic_DNA"/>
</dbReference>
<evidence type="ECO:0000256" key="5">
    <source>
        <dbReference type="ARBA" id="ARBA00023136"/>
    </source>
</evidence>
<dbReference type="Pfam" id="PF00350">
    <property type="entry name" value="Dynamin_N"/>
    <property type="match status" value="2"/>
</dbReference>
<feature type="compositionally biased region" description="Polar residues" evidence="6">
    <location>
        <begin position="578"/>
        <end position="595"/>
    </location>
</feature>
<evidence type="ECO:0000256" key="4">
    <source>
        <dbReference type="ARBA" id="ARBA00023134"/>
    </source>
</evidence>
<feature type="domain" description="Dynamin N-terminal" evidence="7">
    <location>
        <begin position="52"/>
        <end position="207"/>
    </location>
</feature>
<reference evidence="9" key="1">
    <citation type="journal article" date="2019" name="Int. J. Syst. Evol. Microbiol.">
        <title>The Global Catalogue of Microorganisms (GCM) 10K type strain sequencing project: providing services to taxonomists for standard genome sequencing and annotation.</title>
        <authorList>
            <consortium name="The Broad Institute Genomics Platform"/>
            <consortium name="The Broad Institute Genome Sequencing Center for Infectious Disease"/>
            <person name="Wu L."/>
            <person name="Ma J."/>
        </authorList>
    </citation>
    <scope>NUCLEOTIDE SEQUENCE [LARGE SCALE GENOMIC DNA]</scope>
    <source>
        <strain evidence="9">KCTC 3913</strain>
    </source>
</reference>
<comment type="caution">
    <text evidence="8">The sequence shown here is derived from an EMBL/GenBank/DDBJ whole genome shotgun (WGS) entry which is preliminary data.</text>
</comment>
<feature type="region of interest" description="Disordered" evidence="6">
    <location>
        <begin position="575"/>
        <end position="595"/>
    </location>
</feature>
<evidence type="ECO:0000313" key="9">
    <source>
        <dbReference type="Proteomes" id="UP001597506"/>
    </source>
</evidence>
<dbReference type="RefSeq" id="WP_377934152.1">
    <property type="nucleotide sequence ID" value="NZ_JBHUMF010000015.1"/>
</dbReference>